<name>A0A1F6CAE2_HANXR</name>
<dbReference type="EMBL" id="MFKF01000338">
    <property type="protein sequence ID" value="OGG46155.1"/>
    <property type="molecule type" value="Genomic_DNA"/>
</dbReference>
<evidence type="ECO:0000313" key="1">
    <source>
        <dbReference type="EMBL" id="OGG46155.1"/>
    </source>
</evidence>
<sequence>MRLLAWHFDFHTPGYVRVNTNPDVASAARALRDAGVEEIITFAKCHFGYAYYPTRVGTPHPGMKGDAFGDLQAACKAEGLKVLAYISFGIDGQAGEQHLDWCQIGPSGSRGRPGHFISVCPFTPYTDDLMLPQVAEVIERYRPDGFFFDTMGAMGVCLCEACRKSFREVTGQEIPQNPDDPLQATYGRFRHDRGVALIARVGDFIQARLPGATVGFNQVGSLPYPERMPASITRLTLDPSTQGPQSLAFSLNAAYGSTADRPCDVMPTIFNQGWGDWSLSPDLLLRQVGAAVWARGARLYVGDRLHPQNRLDRRTQHALSVLRDLHDAMAKEMPPESATLVPDVLLVHSPSATQGEDMRFFFDGRVRDRLGVISGAHHLFLDSGANATVVGEAFLEKRIDRAGLVVLPEVPALAPETEEILRSYVERGGHALIVGRPPRVGGQPLGWLGLSFEEDPWQDHIYVPPWGDAPEVLVRGDFYRAALTGAEVICPAIPAWDARHGHRYGWGIGPACESPSPYPALACASVGAGKVWTFGTPILSDYAQSGNWQQAVWWKGLLDRMGFPRRAFLECETGGVELVVYADARTTWAVLVHHAVEQLVGRWARSVGPLPAVPVRLHVAPLGRRVRQVLAREQVLRFTVDEDALTVPLVMDSVWRVVRIEWEQFV</sequence>
<dbReference type="Gene3D" id="3.40.50.880">
    <property type="match status" value="1"/>
</dbReference>
<comment type="caution">
    <text evidence="1">The sequence shown here is derived from an EMBL/GenBank/DDBJ whole genome shotgun (WGS) entry which is preliminary data.</text>
</comment>
<organism evidence="1 2">
    <name type="scientific">Handelsmanbacteria sp. (strain RIFCSPLOWO2_12_FULL_64_10)</name>
    <dbReference type="NCBI Taxonomy" id="1817868"/>
    <lineage>
        <taxon>Bacteria</taxon>
        <taxon>Candidatus Handelsmaniibacteriota</taxon>
    </lineage>
</organism>
<evidence type="ECO:0000313" key="2">
    <source>
        <dbReference type="Proteomes" id="UP000178606"/>
    </source>
</evidence>
<accession>A0A1F6CAE2</accession>
<protein>
    <recommendedName>
        <fullName evidence="3">Beta-galactosidase trimerisation domain-containing protein</fullName>
    </recommendedName>
</protein>
<dbReference type="Proteomes" id="UP000178606">
    <property type="component" value="Unassembled WGS sequence"/>
</dbReference>
<dbReference type="InterPro" id="IPR028212">
    <property type="entry name" value="GHL6"/>
</dbReference>
<evidence type="ECO:0008006" key="3">
    <source>
        <dbReference type="Google" id="ProtNLM"/>
    </source>
</evidence>
<dbReference type="SUPFAM" id="SSF52317">
    <property type="entry name" value="Class I glutamine amidotransferase-like"/>
    <property type="match status" value="1"/>
</dbReference>
<dbReference type="InterPro" id="IPR029062">
    <property type="entry name" value="Class_I_gatase-like"/>
</dbReference>
<gene>
    <name evidence="1" type="ORF">A3F84_26105</name>
</gene>
<dbReference type="AlphaFoldDB" id="A0A1F6CAE2"/>
<dbReference type="CDD" id="cd03143">
    <property type="entry name" value="A4_beta-galactosidase_middle_domain"/>
    <property type="match status" value="1"/>
</dbReference>
<dbReference type="Pfam" id="PF14871">
    <property type="entry name" value="GHL6"/>
    <property type="match status" value="1"/>
</dbReference>
<dbReference type="InterPro" id="IPR017853">
    <property type="entry name" value="GH"/>
</dbReference>
<proteinExistence type="predicted"/>
<dbReference type="SUPFAM" id="SSF51445">
    <property type="entry name" value="(Trans)glycosidases"/>
    <property type="match status" value="1"/>
</dbReference>
<dbReference type="Gene3D" id="3.20.20.80">
    <property type="entry name" value="Glycosidases"/>
    <property type="match status" value="1"/>
</dbReference>
<reference evidence="1 2" key="1">
    <citation type="journal article" date="2016" name="Nat. Commun.">
        <title>Thousands of microbial genomes shed light on interconnected biogeochemical processes in an aquifer system.</title>
        <authorList>
            <person name="Anantharaman K."/>
            <person name="Brown C.T."/>
            <person name="Hug L.A."/>
            <person name="Sharon I."/>
            <person name="Castelle C.J."/>
            <person name="Probst A.J."/>
            <person name="Thomas B.C."/>
            <person name="Singh A."/>
            <person name="Wilkins M.J."/>
            <person name="Karaoz U."/>
            <person name="Brodie E.L."/>
            <person name="Williams K.H."/>
            <person name="Hubbard S.S."/>
            <person name="Banfield J.F."/>
        </authorList>
    </citation>
    <scope>NUCLEOTIDE SEQUENCE [LARGE SCALE GENOMIC DNA]</scope>
    <source>
        <strain evidence="2">RIFCSPLOWO2_12_FULL_64_10</strain>
    </source>
</reference>